<dbReference type="InterPro" id="IPR050463">
    <property type="entry name" value="Gfo/Idh/MocA_oxidrdct_glycsds"/>
</dbReference>
<name>A0A0H3HA60_KLEM8</name>
<dbReference type="SUPFAM" id="SSF51735">
    <property type="entry name" value="NAD(P)-binding Rossmann-fold domains"/>
    <property type="match status" value="1"/>
</dbReference>
<dbReference type="InterPro" id="IPR055170">
    <property type="entry name" value="GFO_IDH_MocA-like_dom"/>
</dbReference>
<dbReference type="HOGENOM" id="CLU_023194_17_2_6"/>
<accession>A0A0H3HA60</accession>
<feature type="domain" description="Gfo/Idh/MocA-like oxidoreductase N-terminal" evidence="2">
    <location>
        <begin position="2"/>
        <end position="120"/>
    </location>
</feature>
<dbReference type="KEGG" id="kox:KOX_13440"/>
<dbReference type="RefSeq" id="WP_014228271.1">
    <property type="nucleotide sequence ID" value="NC_016612.1"/>
</dbReference>
<dbReference type="PATRIC" id="fig|1006551.4.peg.2706"/>
<organism evidence="4 5">
    <name type="scientific">Klebsiella michiganensis (strain ATCC 8724 / DSM 4798 / JCM 20051 / NBRC 3318 / NRRL B-199 / KCTC 1686 / BUCSAV 143 / CCM 1901)</name>
    <dbReference type="NCBI Taxonomy" id="1006551"/>
    <lineage>
        <taxon>Bacteria</taxon>
        <taxon>Pseudomonadati</taxon>
        <taxon>Pseudomonadota</taxon>
        <taxon>Gammaproteobacteria</taxon>
        <taxon>Enterobacterales</taxon>
        <taxon>Enterobacteriaceae</taxon>
        <taxon>Klebsiella/Raoultella group</taxon>
        <taxon>Klebsiella</taxon>
    </lineage>
</organism>
<evidence type="ECO:0000259" key="3">
    <source>
        <dbReference type="Pfam" id="PF22725"/>
    </source>
</evidence>
<dbReference type="InterPro" id="IPR000683">
    <property type="entry name" value="Gfo/Idh/MocA-like_OxRdtase_N"/>
</dbReference>
<dbReference type="Proteomes" id="UP000007843">
    <property type="component" value="Chromosome"/>
</dbReference>
<dbReference type="EMBL" id="CP003218">
    <property type="protein sequence ID" value="AEX04412.1"/>
    <property type="molecule type" value="Genomic_DNA"/>
</dbReference>
<dbReference type="Gene3D" id="3.40.50.720">
    <property type="entry name" value="NAD(P)-binding Rossmann-like Domain"/>
    <property type="match status" value="1"/>
</dbReference>
<dbReference type="PANTHER" id="PTHR43818:SF11">
    <property type="entry name" value="BCDNA.GH03377"/>
    <property type="match status" value="1"/>
</dbReference>
<dbReference type="Pfam" id="PF22725">
    <property type="entry name" value="GFO_IDH_MocA_C3"/>
    <property type="match status" value="1"/>
</dbReference>
<dbReference type="Pfam" id="PF01408">
    <property type="entry name" value="GFO_IDH_MocA"/>
    <property type="match status" value="1"/>
</dbReference>
<feature type="domain" description="GFO/IDH/MocA-like oxidoreductase" evidence="3">
    <location>
        <begin position="129"/>
        <end position="278"/>
    </location>
</feature>
<dbReference type="Gene3D" id="3.30.360.10">
    <property type="entry name" value="Dihydrodipicolinate Reductase, domain 2"/>
    <property type="match status" value="1"/>
</dbReference>
<protein>
    <submittedName>
        <fullName evidence="4">Oxidoreductase domain protein</fullName>
    </submittedName>
</protein>
<dbReference type="AlphaFoldDB" id="A0A0H3HA60"/>
<dbReference type="GO" id="GO:0016491">
    <property type="term" value="F:oxidoreductase activity"/>
    <property type="evidence" value="ECO:0007669"/>
    <property type="project" value="UniProtKB-KW"/>
</dbReference>
<dbReference type="GO" id="GO:0000166">
    <property type="term" value="F:nucleotide binding"/>
    <property type="evidence" value="ECO:0007669"/>
    <property type="project" value="InterPro"/>
</dbReference>
<dbReference type="PANTHER" id="PTHR43818">
    <property type="entry name" value="BCDNA.GH03377"/>
    <property type="match status" value="1"/>
</dbReference>
<proteinExistence type="predicted"/>
<evidence type="ECO:0000313" key="5">
    <source>
        <dbReference type="Proteomes" id="UP000007843"/>
    </source>
</evidence>
<keyword evidence="1" id="KW-0560">Oxidoreductase</keyword>
<gene>
    <name evidence="4" type="ordered locus">KOX_13440</name>
</gene>
<evidence type="ECO:0000313" key="4">
    <source>
        <dbReference type="EMBL" id="AEX04412.1"/>
    </source>
</evidence>
<dbReference type="SUPFAM" id="SSF55347">
    <property type="entry name" value="Glyceraldehyde-3-phosphate dehydrogenase-like, C-terminal domain"/>
    <property type="match status" value="1"/>
</dbReference>
<reference evidence="4 5" key="1">
    <citation type="journal article" date="2012" name="J. Bacteriol.">
        <title>Complete genome sequence of Klebsiella oxytoca KCTC 1686, used in production of 2,3-butanediol.</title>
        <authorList>
            <person name="Shin S.H."/>
            <person name="Kim S."/>
            <person name="Kim J.Y."/>
            <person name="Lee S."/>
            <person name="Um Y."/>
            <person name="Oh M.K."/>
            <person name="Kim Y.R."/>
            <person name="Lee J."/>
            <person name="Yang K.S."/>
        </authorList>
    </citation>
    <scope>NUCLEOTIDE SEQUENCE [LARGE SCALE GENOMIC DNA]</scope>
    <source>
        <strain evidence="5">ATCC 8724 / DSM 4798 / JCM 20051 / NBRC 3318 / NRRL B-199 / KCTC 1686</strain>
    </source>
</reference>
<sequence length="383" mass="42042">MIQVGIIGSGFIGPAHLEALRRVGDIEVVALCDGSLEMAQQKARQLNVAHAYGSVEALLAHPGLQVVHNCTPNHLHARINRQILSAGLHVFSEKPLCMTAEEARELVALAESAGVIHGVSFVYRQFAMVQQAAAMMRNGDVGRLFAVHGSYLQDWMLLETDYNWRVDSALGGASRAMADIGSHWCDTVQFMTGRRIVEVMADLSIVWPTRQAPVAGDATFSQHRDDIAYEARPVDTEDLGSVLFRFDDGSKGSFIVSQVSAGRKNGLTVEIGGSRCSLAWDQELPQRLWIGHRQGPNQLLSDDPSLMLGEAAASAHFPGGHNEGWPDAFKNMMLSFYQAVRAGEMPPASSRRFASFYEGADVMYIIAAIVKSHQQQRWVKVER</sequence>
<evidence type="ECO:0000259" key="2">
    <source>
        <dbReference type="Pfam" id="PF01408"/>
    </source>
</evidence>
<evidence type="ECO:0000256" key="1">
    <source>
        <dbReference type="ARBA" id="ARBA00023002"/>
    </source>
</evidence>
<dbReference type="InterPro" id="IPR036291">
    <property type="entry name" value="NAD(P)-bd_dom_sf"/>
</dbReference>